<comment type="caution">
    <text evidence="2">The sequence shown here is derived from an EMBL/GenBank/DDBJ whole genome shotgun (WGS) entry which is preliminary data.</text>
</comment>
<feature type="region of interest" description="Disordered" evidence="1">
    <location>
        <begin position="1"/>
        <end position="26"/>
    </location>
</feature>
<name>A0A8S9NFN7_BRACR</name>
<sequence length="123" mass="14348">MERWPKPRKRRERADFKRDKEEPDDEPHIKLKLLTRGIHQRKAFVDPISDASTLAETILGAVLLSFRRSLSVINVLRLSSAYVQLRPNPRPDATVREKKQARDSSWQRDPIRAVPRPFVSARL</sequence>
<feature type="compositionally biased region" description="Basic residues" evidence="1">
    <location>
        <begin position="1"/>
        <end position="11"/>
    </location>
</feature>
<dbReference type="Proteomes" id="UP000712600">
    <property type="component" value="Unassembled WGS sequence"/>
</dbReference>
<gene>
    <name evidence="2" type="ORF">F2Q69_00044000</name>
</gene>
<feature type="region of interest" description="Disordered" evidence="1">
    <location>
        <begin position="88"/>
        <end position="110"/>
    </location>
</feature>
<evidence type="ECO:0000256" key="1">
    <source>
        <dbReference type="SAM" id="MobiDB-lite"/>
    </source>
</evidence>
<organism evidence="2 3">
    <name type="scientific">Brassica cretica</name>
    <name type="common">Mustard</name>
    <dbReference type="NCBI Taxonomy" id="69181"/>
    <lineage>
        <taxon>Eukaryota</taxon>
        <taxon>Viridiplantae</taxon>
        <taxon>Streptophyta</taxon>
        <taxon>Embryophyta</taxon>
        <taxon>Tracheophyta</taxon>
        <taxon>Spermatophyta</taxon>
        <taxon>Magnoliopsida</taxon>
        <taxon>eudicotyledons</taxon>
        <taxon>Gunneridae</taxon>
        <taxon>Pentapetalae</taxon>
        <taxon>rosids</taxon>
        <taxon>malvids</taxon>
        <taxon>Brassicales</taxon>
        <taxon>Brassicaceae</taxon>
        <taxon>Brassiceae</taxon>
        <taxon>Brassica</taxon>
    </lineage>
</organism>
<feature type="compositionally biased region" description="Basic and acidic residues" evidence="1">
    <location>
        <begin position="93"/>
        <end position="110"/>
    </location>
</feature>
<evidence type="ECO:0000313" key="3">
    <source>
        <dbReference type="Proteomes" id="UP000712600"/>
    </source>
</evidence>
<dbReference type="AlphaFoldDB" id="A0A8S9NFN7"/>
<reference evidence="2" key="1">
    <citation type="submission" date="2019-12" db="EMBL/GenBank/DDBJ databases">
        <title>Genome sequencing and annotation of Brassica cretica.</title>
        <authorList>
            <person name="Studholme D.J."/>
            <person name="Sarris P."/>
        </authorList>
    </citation>
    <scope>NUCLEOTIDE SEQUENCE</scope>
    <source>
        <strain evidence="2">PFS-109/04</strain>
        <tissue evidence="2">Leaf</tissue>
    </source>
</reference>
<protein>
    <submittedName>
        <fullName evidence="2">Uncharacterized protein</fullName>
    </submittedName>
</protein>
<evidence type="ECO:0000313" key="2">
    <source>
        <dbReference type="EMBL" id="KAF3503924.1"/>
    </source>
</evidence>
<dbReference type="EMBL" id="QGKX02001621">
    <property type="protein sequence ID" value="KAF3503924.1"/>
    <property type="molecule type" value="Genomic_DNA"/>
</dbReference>
<accession>A0A8S9NFN7</accession>
<proteinExistence type="predicted"/>
<feature type="compositionally biased region" description="Basic and acidic residues" evidence="1">
    <location>
        <begin position="12"/>
        <end position="26"/>
    </location>
</feature>